<sequence>MELWASQTRWRVRSMINSFVLEDFDHLGQKKLLIVELYEYSKEVSRLLLGLNCGEALETIDLPESAKALSSQHDFDLQPLVIFNYEVVGKSNKMADGGGQLYVPPGRWLTGSFNLTTHFTLYLDKEAVLLGSQDVRAEDITGICISNVTIGLAQISRKLKWNYTDIAGVKSIRQAVKSYTC</sequence>
<accession>A0AAV8SQ43</accession>
<keyword evidence="2" id="KW-0134">Cell wall</keyword>
<dbReference type="InterPro" id="IPR051801">
    <property type="entry name" value="GH28_Enzymes"/>
</dbReference>
<gene>
    <name evidence="3" type="ORF">K2173_002852</name>
</gene>
<dbReference type="EMBL" id="JAIWQS010000009">
    <property type="protein sequence ID" value="KAJ8754401.1"/>
    <property type="molecule type" value="Genomic_DNA"/>
</dbReference>
<evidence type="ECO:0000313" key="4">
    <source>
        <dbReference type="Proteomes" id="UP001159364"/>
    </source>
</evidence>
<reference evidence="3 4" key="1">
    <citation type="submission" date="2021-09" db="EMBL/GenBank/DDBJ databases">
        <title>Genomic insights and catalytic innovation underlie evolution of tropane alkaloids biosynthesis.</title>
        <authorList>
            <person name="Wang Y.-J."/>
            <person name="Tian T."/>
            <person name="Huang J.-P."/>
            <person name="Huang S.-X."/>
        </authorList>
    </citation>
    <scope>NUCLEOTIDE SEQUENCE [LARGE SCALE GENOMIC DNA]</scope>
    <source>
        <strain evidence="3">KIB-2018</strain>
        <tissue evidence="3">Leaf</tissue>
    </source>
</reference>
<protein>
    <recommendedName>
        <fullName evidence="5">PLD phosphodiesterase domain-containing protein</fullName>
    </recommendedName>
</protein>
<name>A0AAV8SQ43_9ROSI</name>
<dbReference type="PANTHER" id="PTHR31339">
    <property type="entry name" value="PECTIN LYASE-RELATED"/>
    <property type="match status" value="1"/>
</dbReference>
<comment type="caution">
    <text evidence="3">The sequence shown here is derived from an EMBL/GenBank/DDBJ whole genome shotgun (WGS) entry which is preliminary data.</text>
</comment>
<dbReference type="PANTHER" id="PTHR31339:SF9">
    <property type="entry name" value="PLASMIN AND FIBRONECTIN-BINDING PROTEIN A"/>
    <property type="match status" value="1"/>
</dbReference>
<keyword evidence="2" id="KW-0964">Secreted</keyword>
<organism evidence="3 4">
    <name type="scientific">Erythroxylum novogranatense</name>
    <dbReference type="NCBI Taxonomy" id="1862640"/>
    <lineage>
        <taxon>Eukaryota</taxon>
        <taxon>Viridiplantae</taxon>
        <taxon>Streptophyta</taxon>
        <taxon>Embryophyta</taxon>
        <taxon>Tracheophyta</taxon>
        <taxon>Spermatophyta</taxon>
        <taxon>Magnoliopsida</taxon>
        <taxon>eudicotyledons</taxon>
        <taxon>Gunneridae</taxon>
        <taxon>Pentapetalae</taxon>
        <taxon>rosids</taxon>
        <taxon>fabids</taxon>
        <taxon>Malpighiales</taxon>
        <taxon>Erythroxylaceae</taxon>
        <taxon>Erythroxylum</taxon>
    </lineage>
</organism>
<evidence type="ECO:0008006" key="5">
    <source>
        <dbReference type="Google" id="ProtNLM"/>
    </source>
</evidence>
<comment type="subcellular location">
    <subcellularLocation>
        <location evidence="1">Secreted</location>
        <location evidence="1">Cell wall</location>
    </subcellularLocation>
</comment>
<evidence type="ECO:0000256" key="2">
    <source>
        <dbReference type="ARBA" id="ARBA00022512"/>
    </source>
</evidence>
<dbReference type="SUPFAM" id="SSF51126">
    <property type="entry name" value="Pectin lyase-like"/>
    <property type="match status" value="1"/>
</dbReference>
<evidence type="ECO:0000256" key="1">
    <source>
        <dbReference type="ARBA" id="ARBA00004191"/>
    </source>
</evidence>
<evidence type="ECO:0000313" key="3">
    <source>
        <dbReference type="EMBL" id="KAJ8754401.1"/>
    </source>
</evidence>
<dbReference type="AlphaFoldDB" id="A0AAV8SQ43"/>
<proteinExistence type="predicted"/>
<dbReference type="Gene3D" id="2.160.20.10">
    <property type="entry name" value="Single-stranded right-handed beta-helix, Pectin lyase-like"/>
    <property type="match status" value="1"/>
</dbReference>
<keyword evidence="4" id="KW-1185">Reference proteome</keyword>
<dbReference type="InterPro" id="IPR012334">
    <property type="entry name" value="Pectin_lyas_fold"/>
</dbReference>
<dbReference type="InterPro" id="IPR011050">
    <property type="entry name" value="Pectin_lyase_fold/virulence"/>
</dbReference>
<dbReference type="Proteomes" id="UP001159364">
    <property type="component" value="Linkage Group LG09"/>
</dbReference>